<evidence type="ECO:0000313" key="1">
    <source>
        <dbReference type="EMBL" id="KXX76803.1"/>
    </source>
</evidence>
<keyword evidence="2" id="KW-1185">Reference proteome</keyword>
<organism evidence="1 2">
    <name type="scientific">Madurella mycetomatis</name>
    <dbReference type="NCBI Taxonomy" id="100816"/>
    <lineage>
        <taxon>Eukaryota</taxon>
        <taxon>Fungi</taxon>
        <taxon>Dikarya</taxon>
        <taxon>Ascomycota</taxon>
        <taxon>Pezizomycotina</taxon>
        <taxon>Sordariomycetes</taxon>
        <taxon>Sordariomycetidae</taxon>
        <taxon>Sordariales</taxon>
        <taxon>Sordariales incertae sedis</taxon>
        <taxon>Madurella</taxon>
    </lineage>
</organism>
<dbReference type="Proteomes" id="UP000078237">
    <property type="component" value="Unassembled WGS sequence"/>
</dbReference>
<protein>
    <submittedName>
        <fullName evidence="1">Uncharacterized protein</fullName>
    </submittedName>
</protein>
<comment type="caution">
    <text evidence="1">The sequence shown here is derived from an EMBL/GenBank/DDBJ whole genome shotgun (WGS) entry which is preliminary data.</text>
</comment>
<dbReference type="EMBL" id="LCTW02000192">
    <property type="protein sequence ID" value="KXX76803.1"/>
    <property type="molecule type" value="Genomic_DNA"/>
</dbReference>
<evidence type="ECO:0000313" key="2">
    <source>
        <dbReference type="Proteomes" id="UP000078237"/>
    </source>
</evidence>
<name>A0A175VZK3_9PEZI</name>
<gene>
    <name evidence="1" type="ORF">MMYC01_205458</name>
</gene>
<dbReference type="STRING" id="100816.A0A175VZK3"/>
<reference evidence="1 2" key="1">
    <citation type="journal article" date="2016" name="Genome Announc.">
        <title>Genome Sequence of Madurella mycetomatis mm55, Isolated from a Human Mycetoma Case in Sudan.</title>
        <authorList>
            <person name="Smit S."/>
            <person name="Derks M.F."/>
            <person name="Bervoets S."/>
            <person name="Fahal A."/>
            <person name="van Leeuwen W."/>
            <person name="van Belkum A."/>
            <person name="van de Sande W.W."/>
        </authorList>
    </citation>
    <scope>NUCLEOTIDE SEQUENCE [LARGE SCALE GENOMIC DNA]</scope>
    <source>
        <strain evidence="2">mm55</strain>
    </source>
</reference>
<proteinExistence type="predicted"/>
<sequence>MKHFSQASAAAACSDLVRTAQSAAAKVQAITIASTMADQALQKPLPLLLAGLQKFGEHSGQLGHCVADAAVVHPQLGDVLGPALVDCGNAMSILSDKLESENGELSTEAISRYQGFLSGASRFFVFANQLLTIESEQQQQSKLANPDAQDILDTAQNAAKEVLTLRHVIMN</sequence>
<dbReference type="OrthoDB" id="4588327at2759"/>
<dbReference type="VEuPathDB" id="FungiDB:MMYC01_205458"/>
<dbReference type="AlphaFoldDB" id="A0A175VZK3"/>
<accession>A0A175VZK3</accession>